<evidence type="ECO:0000256" key="4">
    <source>
        <dbReference type="ARBA" id="ARBA00022787"/>
    </source>
</evidence>
<protein>
    <recommendedName>
        <fullName evidence="12">Metaxin</fullName>
    </recommendedName>
</protein>
<keyword evidence="3" id="KW-0813">Transport</keyword>
<dbReference type="EMBL" id="JANBUL010000041">
    <property type="protein sequence ID" value="KAJ2783709.1"/>
    <property type="molecule type" value="Genomic_DNA"/>
</dbReference>
<accession>A0A9W8HDF7</accession>
<comment type="subcellular location">
    <subcellularLocation>
        <location evidence="1">Mitochondrion outer membrane</location>
    </subcellularLocation>
</comment>
<evidence type="ECO:0000259" key="8">
    <source>
        <dbReference type="Pfam" id="PF10568"/>
    </source>
</evidence>
<evidence type="ECO:0000313" key="10">
    <source>
        <dbReference type="EMBL" id="KAJ2783709.1"/>
    </source>
</evidence>
<dbReference type="Pfam" id="PF17171">
    <property type="entry name" value="GST_C_6"/>
    <property type="match status" value="1"/>
</dbReference>
<evidence type="ECO:0000256" key="1">
    <source>
        <dbReference type="ARBA" id="ARBA00004294"/>
    </source>
</evidence>
<dbReference type="InterPro" id="IPR033468">
    <property type="entry name" value="Metaxin_GST"/>
</dbReference>
<evidence type="ECO:0000256" key="2">
    <source>
        <dbReference type="ARBA" id="ARBA00009170"/>
    </source>
</evidence>
<reference evidence="10" key="1">
    <citation type="submission" date="2022-07" db="EMBL/GenBank/DDBJ databases">
        <title>Phylogenomic reconstructions and comparative analyses of Kickxellomycotina fungi.</title>
        <authorList>
            <person name="Reynolds N.K."/>
            <person name="Stajich J.E."/>
            <person name="Barry K."/>
            <person name="Grigoriev I.V."/>
            <person name="Crous P."/>
            <person name="Smith M.E."/>
        </authorList>
    </citation>
    <scope>NUCLEOTIDE SEQUENCE</scope>
    <source>
        <strain evidence="10">NBRC 105414</strain>
    </source>
</reference>
<name>A0A9W8HDF7_9FUNG</name>
<evidence type="ECO:0000256" key="3">
    <source>
        <dbReference type="ARBA" id="ARBA00022448"/>
    </source>
</evidence>
<feature type="domain" description="Metaxin glutathione S-transferase" evidence="9">
    <location>
        <begin position="201"/>
        <end position="264"/>
    </location>
</feature>
<evidence type="ECO:0008006" key="12">
    <source>
        <dbReference type="Google" id="ProtNLM"/>
    </source>
</evidence>
<dbReference type="GO" id="GO:0001401">
    <property type="term" value="C:SAM complex"/>
    <property type="evidence" value="ECO:0007669"/>
    <property type="project" value="InterPro"/>
</dbReference>
<keyword evidence="7" id="KW-0472">Membrane</keyword>
<dbReference type="Proteomes" id="UP001140217">
    <property type="component" value="Unassembled WGS sequence"/>
</dbReference>
<evidence type="ECO:0000259" key="9">
    <source>
        <dbReference type="Pfam" id="PF17171"/>
    </source>
</evidence>
<keyword evidence="4" id="KW-1000">Mitochondrion outer membrane</keyword>
<evidence type="ECO:0000256" key="6">
    <source>
        <dbReference type="ARBA" id="ARBA00023128"/>
    </source>
</evidence>
<gene>
    <name evidence="10" type="ORF">H4R18_001547</name>
</gene>
<organism evidence="10 11">
    <name type="scientific">Coemansia javaensis</name>
    <dbReference type="NCBI Taxonomy" id="2761396"/>
    <lineage>
        <taxon>Eukaryota</taxon>
        <taxon>Fungi</taxon>
        <taxon>Fungi incertae sedis</taxon>
        <taxon>Zoopagomycota</taxon>
        <taxon>Kickxellomycotina</taxon>
        <taxon>Kickxellomycetes</taxon>
        <taxon>Kickxellales</taxon>
        <taxon>Kickxellaceae</taxon>
        <taxon>Coemansia</taxon>
    </lineage>
</organism>
<evidence type="ECO:0000256" key="5">
    <source>
        <dbReference type="ARBA" id="ARBA00022927"/>
    </source>
</evidence>
<dbReference type="AlphaFoldDB" id="A0A9W8HDF7"/>
<dbReference type="InterPro" id="IPR050931">
    <property type="entry name" value="Mito_Protein_Transport_Metaxin"/>
</dbReference>
<keyword evidence="5" id="KW-0653">Protein transport</keyword>
<comment type="caution">
    <text evidence="10">The sequence shown here is derived from an EMBL/GenBank/DDBJ whole genome shotgun (WGS) entry which is preliminary data.</text>
</comment>
<keyword evidence="6" id="KW-0496">Mitochondrion</keyword>
<dbReference type="PANTHER" id="PTHR12289">
    <property type="entry name" value="METAXIN RELATED"/>
    <property type="match status" value="1"/>
</dbReference>
<evidence type="ECO:0000256" key="7">
    <source>
        <dbReference type="ARBA" id="ARBA00023136"/>
    </source>
</evidence>
<proteinExistence type="inferred from homology"/>
<feature type="domain" description="Mitochondrial outer membrane transport complex Sam37/metaxin N-terminal" evidence="8">
    <location>
        <begin position="23"/>
        <end position="143"/>
    </location>
</feature>
<dbReference type="Gene3D" id="1.20.1050.10">
    <property type="match status" value="1"/>
</dbReference>
<comment type="similarity">
    <text evidence="2">Belongs to the metaxin family.</text>
</comment>
<dbReference type="InterPro" id="IPR019564">
    <property type="entry name" value="Sam37/metaxin_N"/>
</dbReference>
<keyword evidence="11" id="KW-1185">Reference proteome</keyword>
<dbReference type="GO" id="GO:0015031">
    <property type="term" value="P:protein transport"/>
    <property type="evidence" value="ECO:0007669"/>
    <property type="project" value="UniProtKB-KW"/>
</dbReference>
<dbReference type="GO" id="GO:0007005">
    <property type="term" value="P:mitochondrion organization"/>
    <property type="evidence" value="ECO:0007669"/>
    <property type="project" value="TreeGrafter"/>
</dbReference>
<dbReference type="PANTHER" id="PTHR12289:SF41">
    <property type="entry name" value="FAILED AXON CONNECTIONS-RELATED"/>
    <property type="match status" value="1"/>
</dbReference>
<evidence type="ECO:0000313" key="11">
    <source>
        <dbReference type="Proteomes" id="UP001140217"/>
    </source>
</evidence>
<sequence length="361" mass="39006">MYSLHSWGSPLAAEGLASFDPSCLSVQAYLQLCGAEWQLCPASSAEISPSRCLPALVCEDSVVESGFWRIVQFLKSEGHDLDAGLDADQAAQAIAYISMVRDGLADALLFSWYLVPENFVDAIRPRLARLFGFPLGMVIPTQLKTHAEQRLGAGCTVAADPKPADPDGAAQSRLPRIYLLAKDGFRQHADRSAHPIYKQADRYLAVLSQKLGTKQYFFGDRPSALDAVVYGHLAPVLRLDLPQDTLRAAVVGRYPNLASHCERIHARLEWPAPAAGPSLVASMCAAVRQSVLRRLGGPVLLSAQQSPGNDPKRAEKVRSVVGALFVFFGYVIYNGIVSAPAPVERLSAPDVGDVLSAVRDM</sequence>
<dbReference type="OrthoDB" id="5835136at2759"/>
<dbReference type="InterPro" id="IPR036282">
    <property type="entry name" value="Glutathione-S-Trfase_C_sf"/>
</dbReference>
<dbReference type="SUPFAM" id="SSF47616">
    <property type="entry name" value="GST C-terminal domain-like"/>
    <property type="match status" value="1"/>
</dbReference>
<dbReference type="Pfam" id="PF10568">
    <property type="entry name" value="Tom37"/>
    <property type="match status" value="1"/>
</dbReference>